<name>A0A2Z2J007_CORST</name>
<dbReference type="EMBL" id="CP021252">
    <property type="protein sequence ID" value="ART22189.1"/>
    <property type="molecule type" value="Genomic_DNA"/>
</dbReference>
<dbReference type="Proteomes" id="UP000250197">
    <property type="component" value="Chromosome"/>
</dbReference>
<dbReference type="AlphaFoldDB" id="A0A2Z2J007"/>
<evidence type="ECO:0000313" key="1">
    <source>
        <dbReference type="EMBL" id="ART22189.1"/>
    </source>
</evidence>
<sequence>MDTALRLYRKRDATTADKRAACTNLAYILGDKRQLLKTHLLTNGEAAPFQRARSHISLIFDTAMTQTR</sequence>
<organism evidence="1 2">
    <name type="scientific">Corynebacterium striatum</name>
    <dbReference type="NCBI Taxonomy" id="43770"/>
    <lineage>
        <taxon>Bacteria</taxon>
        <taxon>Bacillati</taxon>
        <taxon>Actinomycetota</taxon>
        <taxon>Actinomycetes</taxon>
        <taxon>Mycobacteriales</taxon>
        <taxon>Corynebacteriaceae</taxon>
        <taxon>Corynebacterium</taxon>
    </lineage>
</organism>
<dbReference type="KEGG" id="cstr:CBE89_12335"/>
<proteinExistence type="predicted"/>
<gene>
    <name evidence="1" type="ORF">CBE89_12335</name>
</gene>
<protein>
    <submittedName>
        <fullName evidence="1">Uncharacterized protein</fullName>
    </submittedName>
</protein>
<evidence type="ECO:0000313" key="2">
    <source>
        <dbReference type="Proteomes" id="UP000250197"/>
    </source>
</evidence>
<reference evidence="1 2" key="1">
    <citation type="submission" date="2017-05" db="EMBL/GenBank/DDBJ databases">
        <title>Complete genome sequence of Corynebacterium striatum KC-Na-1 isolated from Neophocaena asiaeorientalis in Korea.</title>
        <authorList>
            <person name="Kim J.H."/>
            <person name="Lee K."/>
        </authorList>
    </citation>
    <scope>NUCLEOTIDE SEQUENCE [LARGE SCALE GENOMIC DNA]</scope>
    <source>
        <strain evidence="1 2">KC-Na-01</strain>
    </source>
</reference>
<accession>A0A2Z2J007</accession>